<evidence type="ECO:0000313" key="1">
    <source>
        <dbReference type="EMBL" id="EBP0014060.1"/>
    </source>
</evidence>
<proteinExistence type="predicted"/>
<sequence length="110" mass="12331">MKNKKIRKAVKEWTTVIHQQEAEEGIVGYALFDTVKRAFVTFEDVGQGPYEAYTGNIEVAYVAVTRGEAFHTMMAMVEDNLNIKIIPLISNDLFGLSPAPGSLEKDHTER</sequence>
<reference evidence="1" key="1">
    <citation type="submission" date="2018-07" db="EMBL/GenBank/DDBJ databases">
        <authorList>
            <consortium name="GenomeTrakr network: Whole genome sequencing for foodborne pathogen traceback"/>
        </authorList>
    </citation>
    <scope>NUCLEOTIDE SEQUENCE</scope>
    <source>
        <strain evidence="1">CFSAN018538</strain>
    </source>
</reference>
<name>A0A5U2FBJ6_SALER</name>
<organism evidence="1">
    <name type="scientific">Salmonella enterica</name>
    <name type="common">Salmonella choleraesuis</name>
    <dbReference type="NCBI Taxonomy" id="28901"/>
    <lineage>
        <taxon>Bacteria</taxon>
        <taxon>Pseudomonadati</taxon>
        <taxon>Pseudomonadota</taxon>
        <taxon>Gammaproteobacteria</taxon>
        <taxon>Enterobacterales</taxon>
        <taxon>Enterobacteriaceae</taxon>
        <taxon>Salmonella</taxon>
    </lineage>
</organism>
<dbReference type="AlphaFoldDB" id="A0A5U2FBJ6"/>
<dbReference type="EMBL" id="AAGKHU010000224">
    <property type="protein sequence ID" value="EBP0014060.1"/>
    <property type="molecule type" value="Genomic_DNA"/>
</dbReference>
<gene>
    <name evidence="1" type="ORF">HX37_25830</name>
</gene>
<protein>
    <submittedName>
        <fullName evidence="1">Uncharacterized protein</fullName>
    </submittedName>
</protein>
<accession>A0A5U2FBJ6</accession>
<comment type="caution">
    <text evidence="1">The sequence shown here is derived from an EMBL/GenBank/DDBJ whole genome shotgun (WGS) entry which is preliminary data.</text>
</comment>